<reference evidence="3 4" key="1">
    <citation type="submission" date="2020-01" db="EMBL/GenBank/DDBJ databases">
        <title>Insect and environment-associated Actinomycetes.</title>
        <authorList>
            <person name="Currrie C."/>
            <person name="Chevrette M."/>
            <person name="Carlson C."/>
            <person name="Stubbendieck R."/>
            <person name="Wendt-Pienkowski E."/>
        </authorList>
    </citation>
    <scope>NUCLEOTIDE SEQUENCE [LARGE SCALE GENOMIC DNA]</scope>
    <source>
        <strain evidence="3 4">SID7754</strain>
    </source>
</reference>
<dbReference type="Proteomes" id="UP000470520">
    <property type="component" value="Unassembled WGS sequence"/>
</dbReference>
<dbReference type="PANTHER" id="PTHR35526:SF3">
    <property type="entry name" value="ANTI-SIGMA-F FACTOR RSBW"/>
    <property type="match status" value="1"/>
</dbReference>
<dbReference type="InterPro" id="IPR050267">
    <property type="entry name" value="Anti-sigma-factor_SerPK"/>
</dbReference>
<dbReference type="CDD" id="cd16936">
    <property type="entry name" value="HATPase_RsbW-like"/>
    <property type="match status" value="1"/>
</dbReference>
<dbReference type="InterPro" id="IPR036890">
    <property type="entry name" value="HATPase_C_sf"/>
</dbReference>
<evidence type="ECO:0000313" key="4">
    <source>
        <dbReference type="Proteomes" id="UP000470520"/>
    </source>
</evidence>
<protein>
    <submittedName>
        <fullName evidence="3">ATP-binding protein</fullName>
    </submittedName>
</protein>
<dbReference type="EMBL" id="JAAGMR010000247">
    <property type="protein sequence ID" value="NEB94358.1"/>
    <property type="molecule type" value="Genomic_DNA"/>
</dbReference>
<dbReference type="RefSeq" id="WP_164191475.1">
    <property type="nucleotide sequence ID" value="NZ_JAAGMR010000247.1"/>
</dbReference>
<keyword evidence="1" id="KW-0723">Serine/threonine-protein kinase</keyword>
<sequence>MEADDTCIARGRQLAKAFLDQARADHGLPISQNAVEVTRLVVSELITNAVKYAPGPMILTLRVTPEVVEVAVWDSNPTLPIARAADTGRVGQHGLEIVLTVAQGFVAQREPVGKRVTARIGLADHCDK</sequence>
<dbReference type="SUPFAM" id="SSF55874">
    <property type="entry name" value="ATPase domain of HSP90 chaperone/DNA topoisomerase II/histidine kinase"/>
    <property type="match status" value="1"/>
</dbReference>
<name>A0A7K3QWT7_9ACTN</name>
<organism evidence="3 4">
    <name type="scientific">Streptomyces bauhiniae</name>
    <dbReference type="NCBI Taxonomy" id="2340725"/>
    <lineage>
        <taxon>Bacteria</taxon>
        <taxon>Bacillati</taxon>
        <taxon>Actinomycetota</taxon>
        <taxon>Actinomycetes</taxon>
        <taxon>Kitasatosporales</taxon>
        <taxon>Streptomycetaceae</taxon>
        <taxon>Streptomyces</taxon>
    </lineage>
</organism>
<keyword evidence="1" id="KW-0808">Transferase</keyword>
<accession>A0A7K3QWT7</accession>
<comment type="caution">
    <text evidence="3">The sequence shown here is derived from an EMBL/GenBank/DDBJ whole genome shotgun (WGS) entry which is preliminary data.</text>
</comment>
<dbReference type="InterPro" id="IPR003594">
    <property type="entry name" value="HATPase_dom"/>
</dbReference>
<evidence type="ECO:0000256" key="1">
    <source>
        <dbReference type="ARBA" id="ARBA00022527"/>
    </source>
</evidence>
<keyword evidence="1" id="KW-0418">Kinase</keyword>
<evidence type="ECO:0000259" key="2">
    <source>
        <dbReference type="Pfam" id="PF13581"/>
    </source>
</evidence>
<dbReference type="PANTHER" id="PTHR35526">
    <property type="entry name" value="ANTI-SIGMA-F FACTOR RSBW-RELATED"/>
    <property type="match status" value="1"/>
</dbReference>
<dbReference type="GO" id="GO:0004674">
    <property type="term" value="F:protein serine/threonine kinase activity"/>
    <property type="evidence" value="ECO:0007669"/>
    <property type="project" value="UniProtKB-KW"/>
</dbReference>
<keyword evidence="3" id="KW-0547">Nucleotide-binding</keyword>
<dbReference type="AlphaFoldDB" id="A0A7K3QWT7"/>
<gene>
    <name evidence="3" type="ORF">G3I21_22205</name>
</gene>
<evidence type="ECO:0000313" key="3">
    <source>
        <dbReference type="EMBL" id="NEB94358.1"/>
    </source>
</evidence>
<keyword evidence="3" id="KW-0067">ATP-binding</keyword>
<feature type="domain" description="Histidine kinase/HSP90-like ATPase" evidence="2">
    <location>
        <begin position="26"/>
        <end position="119"/>
    </location>
</feature>
<dbReference type="GO" id="GO:0005524">
    <property type="term" value="F:ATP binding"/>
    <property type="evidence" value="ECO:0007669"/>
    <property type="project" value="UniProtKB-KW"/>
</dbReference>
<dbReference type="Pfam" id="PF13581">
    <property type="entry name" value="HATPase_c_2"/>
    <property type="match status" value="1"/>
</dbReference>
<dbReference type="Gene3D" id="3.30.565.10">
    <property type="entry name" value="Histidine kinase-like ATPase, C-terminal domain"/>
    <property type="match status" value="1"/>
</dbReference>
<proteinExistence type="predicted"/>